<organism evidence="10 11">
    <name type="scientific">Penicillium vulpinum</name>
    <dbReference type="NCBI Taxonomy" id="29845"/>
    <lineage>
        <taxon>Eukaryota</taxon>
        <taxon>Fungi</taxon>
        <taxon>Dikarya</taxon>
        <taxon>Ascomycota</taxon>
        <taxon>Pezizomycotina</taxon>
        <taxon>Eurotiomycetes</taxon>
        <taxon>Eurotiomycetidae</taxon>
        <taxon>Eurotiales</taxon>
        <taxon>Aspergillaceae</taxon>
        <taxon>Penicillium</taxon>
    </lineage>
</organism>
<dbReference type="GO" id="GO:0035243">
    <property type="term" value="F:protein-arginine omega-N symmetric methyltransferase activity"/>
    <property type="evidence" value="ECO:0007669"/>
    <property type="project" value="UniProtKB-EC"/>
</dbReference>
<sequence length="1166" mass="121582">MQVSVWLSICSFFLHSVYGYGYRRAEIGPEFISSSRPLNYSLVASSTASLIVSSTASSSIVAGTSSHGVAVAPPLSSSSSPSSTQRTRNGSNSGFILLPSSASTWHPESTSSSKPSSAITSGFSGFGFIPRPSSASTWHPDISDSTTSSSSTVASDMSSSGYIPFASSASTSSLAITSGFSSSSSIQVLLPPIAASTTESSSQSSTQLPSSSSAAAIIMATSIVVAAIPIPTSNSAMTTVTNPSNPAESVTFVKERVSDNFLAGLPIISAAGLAAMVTVGGIATPVVIDSAGMMVIPVGSVPSWLTPGMYPASGDIPELLDASSSSTSSSASSTASSTISETISLLTMCLTVTTDVGAFTAVPNSPEDAPITGSGPSWTVTSAASTSSSLAPGFLTSSSLASRAMASSAIFSSAMASSTTASSTTASSVMASSAMASSPLSSGSLASSSLASRVMASSAISSSVMASSTMASSTMASSTMASSPLSSGSLASSTLATMASSSLASSSLVSSTLVSSTLTSSTLSPETPSDAPDTPVVSINTVKPRGQGTIMHNQVGCISVNGEILCADWTQTAIRSDSENTTVKIYAKVDGSDSNHGFINPGCEVTASWPSSYGDVYFKGDDCLYDSQNNIIDCCTQSTNEMVPNPYAPLCTKRYLVFMHEFTVWADGWITDGGSTFHDAVQSCGLITRWSANPTTIYTTSDYVVTGPVPIAAFMRQVLTSPDGGYYTTRGENGGVFGKNGDFVTSPEISQVFGELIGIWTIAEWMAQGRTRSGVQLIEVGPGKGTLMDDMLRTFRNFKSFSSSVEAIYLVEASGTLREVQKRLLCGEEAVMEETDIGHRSVCKYFDVPVVWVEDIRLLPHDVDDAEEGKTPFIFAHEFFDALPIHAFESVPPSPENQQANEPRKIMTPTGPVELHNPPKHANTPQWRELMVTLNPKAVEENIEGEPEFQLTKAKASTPSSLVIPEISQRYRALKSQPGSTIEISPESRIYAADFARRIGGASASALAAKKSSASSPLPSSQKKTPSGAALIMDYGTLSTIPINSLRGIKNHEKVAPLSEPGRVDVSADVDFTSLAEAAIEGSDGVEVHGPVEQGDFLGAMGIEERMQQLLRKVQDEEHRKTLETGWKRLVEKSGGSMGQIYKVMAIVPENGGQRRPVGFGGGIQM</sequence>
<dbReference type="PANTHER" id="PTHR12049">
    <property type="entry name" value="PROTEIN ARGININE METHYLTRANSFERASE NDUFAF7, MITOCHONDRIAL"/>
    <property type="match status" value="1"/>
</dbReference>
<feature type="region of interest" description="Disordered" evidence="8">
    <location>
        <begin position="70"/>
        <end position="89"/>
    </location>
</feature>
<proteinExistence type="inferred from homology"/>
<evidence type="ECO:0000256" key="3">
    <source>
        <dbReference type="ARBA" id="ARBA00011935"/>
    </source>
</evidence>
<feature type="chain" id="PRO_5013206757" description="type II protein arginine methyltransferase" evidence="9">
    <location>
        <begin position="20"/>
        <end position="1166"/>
    </location>
</feature>
<reference evidence="11" key="1">
    <citation type="journal article" date="2017" name="Nat. Microbiol.">
        <title>Global analysis of biosynthetic gene clusters reveals vast potential of secondary metabolite production in Penicillium species.</title>
        <authorList>
            <person name="Nielsen J.C."/>
            <person name="Grijseels S."/>
            <person name="Prigent S."/>
            <person name="Ji B."/>
            <person name="Dainat J."/>
            <person name="Nielsen K.F."/>
            <person name="Frisvad J.C."/>
            <person name="Workman M."/>
            <person name="Nielsen J."/>
        </authorList>
    </citation>
    <scope>NUCLEOTIDE SEQUENCE [LARGE SCALE GENOMIC DNA]</scope>
    <source>
        <strain evidence="11">IBT 29486</strain>
    </source>
</reference>
<dbReference type="GO" id="GO:0005739">
    <property type="term" value="C:mitochondrion"/>
    <property type="evidence" value="ECO:0007669"/>
    <property type="project" value="UniProtKB-SubCell"/>
</dbReference>
<dbReference type="GO" id="GO:0032981">
    <property type="term" value="P:mitochondrial respiratory chain complex I assembly"/>
    <property type="evidence" value="ECO:0007669"/>
    <property type="project" value="TreeGrafter"/>
</dbReference>
<dbReference type="SUPFAM" id="SSF53335">
    <property type="entry name" value="S-adenosyl-L-methionine-dependent methyltransferases"/>
    <property type="match status" value="1"/>
</dbReference>
<evidence type="ECO:0000313" key="11">
    <source>
        <dbReference type="Proteomes" id="UP000191518"/>
    </source>
</evidence>
<protein>
    <recommendedName>
        <fullName evidence="3">type II protein arginine methyltransferase</fullName>
        <ecNumber evidence="3">2.1.1.320</ecNumber>
    </recommendedName>
</protein>
<dbReference type="PANTHER" id="PTHR12049:SF7">
    <property type="entry name" value="PROTEIN ARGININE METHYLTRANSFERASE NDUFAF7, MITOCHONDRIAL"/>
    <property type="match status" value="1"/>
</dbReference>
<evidence type="ECO:0000256" key="2">
    <source>
        <dbReference type="ARBA" id="ARBA00005891"/>
    </source>
</evidence>
<keyword evidence="4" id="KW-0489">Methyltransferase</keyword>
<evidence type="ECO:0000313" key="10">
    <source>
        <dbReference type="EMBL" id="OQE05965.1"/>
    </source>
</evidence>
<comment type="subcellular location">
    <subcellularLocation>
        <location evidence="1">Mitochondrion</location>
    </subcellularLocation>
</comment>
<evidence type="ECO:0000256" key="1">
    <source>
        <dbReference type="ARBA" id="ARBA00004173"/>
    </source>
</evidence>
<dbReference type="EMBL" id="MDYP01000020">
    <property type="protein sequence ID" value="OQE05965.1"/>
    <property type="molecule type" value="Genomic_DNA"/>
</dbReference>
<feature type="compositionally biased region" description="Low complexity" evidence="8">
    <location>
        <begin position="73"/>
        <end position="83"/>
    </location>
</feature>
<dbReference type="Pfam" id="PF02636">
    <property type="entry name" value="Methyltransf_28"/>
    <property type="match status" value="1"/>
</dbReference>
<comment type="catalytic activity">
    <reaction evidence="7">
        <text>L-arginyl-[protein] + 2 S-adenosyl-L-methionine = N(omega),N(omega)'-dimethyl-L-arginyl-[protein] + 2 S-adenosyl-L-homocysteine + 2 H(+)</text>
        <dbReference type="Rhea" id="RHEA:48108"/>
        <dbReference type="Rhea" id="RHEA-COMP:10532"/>
        <dbReference type="Rhea" id="RHEA-COMP:11992"/>
        <dbReference type="ChEBI" id="CHEBI:15378"/>
        <dbReference type="ChEBI" id="CHEBI:29965"/>
        <dbReference type="ChEBI" id="CHEBI:57856"/>
        <dbReference type="ChEBI" id="CHEBI:59789"/>
        <dbReference type="ChEBI" id="CHEBI:88221"/>
        <dbReference type="EC" id="2.1.1.320"/>
    </reaction>
</comment>
<keyword evidence="5" id="KW-0808">Transferase</keyword>
<comment type="caution">
    <text evidence="10">The sequence shown here is derived from an EMBL/GenBank/DDBJ whole genome shotgun (WGS) entry which is preliminary data.</text>
</comment>
<keyword evidence="9" id="KW-0732">Signal</keyword>
<dbReference type="AlphaFoldDB" id="A0A1V6RW32"/>
<evidence type="ECO:0000256" key="6">
    <source>
        <dbReference type="ARBA" id="ARBA00023128"/>
    </source>
</evidence>
<name>A0A1V6RW32_9EURO</name>
<evidence type="ECO:0000256" key="5">
    <source>
        <dbReference type="ARBA" id="ARBA00022679"/>
    </source>
</evidence>
<dbReference type="InterPro" id="IPR038375">
    <property type="entry name" value="NDUFAF7_sf"/>
</dbReference>
<evidence type="ECO:0000256" key="8">
    <source>
        <dbReference type="SAM" id="MobiDB-lite"/>
    </source>
</evidence>
<keyword evidence="6" id="KW-0496">Mitochondrion</keyword>
<dbReference type="EC" id="2.1.1.320" evidence="3"/>
<dbReference type="InterPro" id="IPR003788">
    <property type="entry name" value="NDUFAF7"/>
</dbReference>
<feature type="signal peptide" evidence="9">
    <location>
        <begin position="1"/>
        <end position="19"/>
    </location>
</feature>
<comment type="similarity">
    <text evidence="2">Belongs to the NDUFAF7 family.</text>
</comment>
<keyword evidence="11" id="KW-1185">Reference proteome</keyword>
<dbReference type="STRING" id="29845.A0A1V6RW32"/>
<accession>A0A1V6RW32</accession>
<gene>
    <name evidence="10" type="ORF">PENVUL_c020G04172</name>
</gene>
<evidence type="ECO:0000256" key="9">
    <source>
        <dbReference type="SAM" id="SignalP"/>
    </source>
</evidence>
<dbReference type="GO" id="GO:0032259">
    <property type="term" value="P:methylation"/>
    <property type="evidence" value="ECO:0007669"/>
    <property type="project" value="UniProtKB-KW"/>
</dbReference>
<dbReference type="Proteomes" id="UP000191518">
    <property type="component" value="Unassembled WGS sequence"/>
</dbReference>
<evidence type="ECO:0000256" key="7">
    <source>
        <dbReference type="ARBA" id="ARBA00048612"/>
    </source>
</evidence>
<evidence type="ECO:0000256" key="4">
    <source>
        <dbReference type="ARBA" id="ARBA00022603"/>
    </source>
</evidence>
<dbReference type="Gene3D" id="3.40.50.12710">
    <property type="match status" value="1"/>
</dbReference>
<dbReference type="InterPro" id="IPR029063">
    <property type="entry name" value="SAM-dependent_MTases_sf"/>
</dbReference>